<proteinExistence type="inferred from homology"/>
<name>F3PUT0_9BACE</name>
<evidence type="ECO:0000313" key="10">
    <source>
        <dbReference type="Proteomes" id="UP000003416"/>
    </source>
</evidence>
<dbReference type="Gene3D" id="1.25.40.390">
    <property type="match status" value="1"/>
</dbReference>
<organism evidence="9 10">
    <name type="scientific">Bacteroides fluxus YIT 12057</name>
    <dbReference type="NCBI Taxonomy" id="763034"/>
    <lineage>
        <taxon>Bacteria</taxon>
        <taxon>Pseudomonadati</taxon>
        <taxon>Bacteroidota</taxon>
        <taxon>Bacteroidia</taxon>
        <taxon>Bacteroidales</taxon>
        <taxon>Bacteroidaceae</taxon>
        <taxon>Bacteroides</taxon>
    </lineage>
</organism>
<keyword evidence="4" id="KW-0472">Membrane</keyword>
<dbReference type="SUPFAM" id="SSF48452">
    <property type="entry name" value="TPR-like"/>
    <property type="match status" value="1"/>
</dbReference>
<dbReference type="InterPro" id="IPR033985">
    <property type="entry name" value="SusD-like_N"/>
</dbReference>
<evidence type="ECO:0000256" key="6">
    <source>
        <dbReference type="SAM" id="SignalP"/>
    </source>
</evidence>
<dbReference type="Pfam" id="PF07980">
    <property type="entry name" value="SusD_RagB"/>
    <property type="match status" value="1"/>
</dbReference>
<reference evidence="9 10" key="1">
    <citation type="submission" date="2011-02" db="EMBL/GenBank/DDBJ databases">
        <authorList>
            <person name="Weinstock G."/>
            <person name="Sodergren E."/>
            <person name="Clifton S."/>
            <person name="Fulton L."/>
            <person name="Fulton B."/>
            <person name="Courtney L."/>
            <person name="Fronick C."/>
            <person name="Harrison M."/>
            <person name="Strong C."/>
            <person name="Farmer C."/>
            <person name="Delahaunty K."/>
            <person name="Markovic C."/>
            <person name="Hall O."/>
            <person name="Minx P."/>
            <person name="Tomlinson C."/>
            <person name="Mitreva M."/>
            <person name="Hou S."/>
            <person name="Chen J."/>
            <person name="Wollam A."/>
            <person name="Pepin K.H."/>
            <person name="Johnson M."/>
            <person name="Bhonagiri V."/>
            <person name="Zhang X."/>
            <person name="Suruliraj S."/>
            <person name="Warren W."/>
            <person name="Chinwalla A."/>
            <person name="Mardis E.R."/>
            <person name="Wilson R.K."/>
        </authorList>
    </citation>
    <scope>NUCLEOTIDE SEQUENCE [LARGE SCALE GENOMIC DNA]</scope>
    <source>
        <strain evidence="9 10">YIT 12057</strain>
    </source>
</reference>
<keyword evidence="5" id="KW-0998">Cell outer membrane</keyword>
<comment type="similarity">
    <text evidence="2">Belongs to the SusD family.</text>
</comment>
<dbReference type="Pfam" id="PF14322">
    <property type="entry name" value="SusD-like_3"/>
    <property type="match status" value="1"/>
</dbReference>
<dbReference type="InterPro" id="IPR012944">
    <property type="entry name" value="SusD_RagB_dom"/>
</dbReference>
<evidence type="ECO:0000259" key="8">
    <source>
        <dbReference type="Pfam" id="PF14322"/>
    </source>
</evidence>
<feature type="domain" description="SusD-like N-terminal" evidence="8">
    <location>
        <begin position="27"/>
        <end position="235"/>
    </location>
</feature>
<evidence type="ECO:0000313" key="9">
    <source>
        <dbReference type="EMBL" id="EGF56023.1"/>
    </source>
</evidence>
<evidence type="ECO:0000256" key="3">
    <source>
        <dbReference type="ARBA" id="ARBA00022729"/>
    </source>
</evidence>
<dbReference type="AlphaFoldDB" id="F3PUT0"/>
<dbReference type="Proteomes" id="UP000003416">
    <property type="component" value="Unassembled WGS sequence"/>
</dbReference>
<dbReference type="InterPro" id="IPR011990">
    <property type="entry name" value="TPR-like_helical_dom_sf"/>
</dbReference>
<evidence type="ECO:0000256" key="2">
    <source>
        <dbReference type="ARBA" id="ARBA00006275"/>
    </source>
</evidence>
<dbReference type="eggNOG" id="COG0446">
    <property type="taxonomic scope" value="Bacteria"/>
</dbReference>
<comment type="subcellular location">
    <subcellularLocation>
        <location evidence="1">Cell outer membrane</location>
    </subcellularLocation>
</comment>
<sequence length="555" mass="64310">MKIEMIMKKNILFLAVSAALLTSSCSDFLDVQPEGNATINAYFLNDQQAIDAVDGLYERFHQEALYGRELFWEQGAACDVVWGRTRSYMDLALFTNDASSSTPLNGIFETLYKVMARSNWVIKSLLNKEKKTTLTPVETRSLGEAYFTRGWAHFLIAYRYGLPEQGVPFVRYEDFEGDYDYSIPPQQKSVQDNYRMIIEDMDWAIERLPRLEDYDAENVGRAHDAAAVAFKAKVYAYWATWEPEKWKDVITMVNDLESTYHRNLAGSLDEVFSSDFADFYNEEYIWAIPGNGGSNGGGSEFPGVILENKGWGKYNGWGQNKPSYDIYEEMRKDGEGNARLVRSILEYNQEFQFFGETRRFYSSSDIEAGFMINKYMDPFKHKDPTTGYINSNGDWPTVRINFPVIRFAEMLLFRAEAYLMTNQADKAWTDLNRIHKRACGRDLDSPAPATMTQLYHERRCELAFEFTDHLFDLKRWHRSSNAEIKALAKKELNATPRVRIYEERSNPESNYRIGTYAMFNEVSKATYEDYRMVFPYPYQQVVNSNGQLKQNPGYN</sequence>
<feature type="signal peptide" evidence="6">
    <location>
        <begin position="1"/>
        <end position="29"/>
    </location>
</feature>
<keyword evidence="10" id="KW-1185">Reference proteome</keyword>
<accession>F3PUT0</accession>
<evidence type="ECO:0000256" key="1">
    <source>
        <dbReference type="ARBA" id="ARBA00004442"/>
    </source>
</evidence>
<evidence type="ECO:0000256" key="4">
    <source>
        <dbReference type="ARBA" id="ARBA00023136"/>
    </source>
</evidence>
<dbReference type="GO" id="GO:0009279">
    <property type="term" value="C:cell outer membrane"/>
    <property type="evidence" value="ECO:0007669"/>
    <property type="project" value="UniProtKB-SubCell"/>
</dbReference>
<gene>
    <name evidence="9" type="ORF">HMPREF9446_02425</name>
</gene>
<dbReference type="HOGENOM" id="CLU_015553_1_0_10"/>
<comment type="caution">
    <text evidence="9">The sequence shown here is derived from an EMBL/GenBank/DDBJ whole genome shotgun (WGS) entry which is preliminary data.</text>
</comment>
<keyword evidence="3 6" id="KW-0732">Signal</keyword>
<evidence type="ECO:0000256" key="5">
    <source>
        <dbReference type="ARBA" id="ARBA00023237"/>
    </source>
</evidence>
<dbReference type="EMBL" id="AFBN01000047">
    <property type="protein sequence ID" value="EGF56023.1"/>
    <property type="molecule type" value="Genomic_DNA"/>
</dbReference>
<evidence type="ECO:0000259" key="7">
    <source>
        <dbReference type="Pfam" id="PF07980"/>
    </source>
</evidence>
<feature type="chain" id="PRO_5003300299" evidence="6">
    <location>
        <begin position="30"/>
        <end position="555"/>
    </location>
</feature>
<feature type="domain" description="RagB/SusD" evidence="7">
    <location>
        <begin position="340"/>
        <end position="554"/>
    </location>
</feature>
<dbReference type="PROSITE" id="PS51257">
    <property type="entry name" value="PROKAR_LIPOPROTEIN"/>
    <property type="match status" value="1"/>
</dbReference>
<dbReference type="STRING" id="763034.HMPREF9446_02425"/>
<protein>
    <submittedName>
        <fullName evidence="9">SusD family protein</fullName>
    </submittedName>
</protein>